<dbReference type="GO" id="GO:0005524">
    <property type="term" value="F:ATP binding"/>
    <property type="evidence" value="ECO:0007669"/>
    <property type="project" value="UniProtKB-KW"/>
</dbReference>
<dbReference type="InterPro" id="IPR003593">
    <property type="entry name" value="AAA+_ATPase"/>
</dbReference>
<dbReference type="InterPro" id="IPR001270">
    <property type="entry name" value="ClpA/B"/>
</dbReference>
<dbReference type="RefSeq" id="WP_006790850.1">
    <property type="nucleotide sequence ID" value="NZ_JH417610.1"/>
</dbReference>
<feature type="domain" description="Clp R" evidence="7">
    <location>
        <begin position="2"/>
        <end position="143"/>
    </location>
</feature>
<dbReference type="Pfam" id="PF10431">
    <property type="entry name" value="ClpB_D2-small"/>
    <property type="match status" value="1"/>
</dbReference>
<dbReference type="InterPro" id="IPR050130">
    <property type="entry name" value="ClpA_ClpB"/>
</dbReference>
<evidence type="ECO:0000256" key="6">
    <source>
        <dbReference type="SAM" id="Coils"/>
    </source>
</evidence>
<dbReference type="InterPro" id="IPR028299">
    <property type="entry name" value="ClpA/B_CS2"/>
</dbReference>
<dbReference type="PROSITE" id="PS51903">
    <property type="entry name" value="CLP_R"/>
    <property type="match status" value="1"/>
</dbReference>
<dbReference type="Pfam" id="PF07724">
    <property type="entry name" value="AAA_2"/>
    <property type="match status" value="1"/>
</dbReference>
<organism evidence="8 9">
    <name type="scientific">Anaeroglobus geminatus F0357</name>
    <dbReference type="NCBI Taxonomy" id="861450"/>
    <lineage>
        <taxon>Bacteria</taxon>
        <taxon>Bacillati</taxon>
        <taxon>Bacillota</taxon>
        <taxon>Negativicutes</taxon>
        <taxon>Veillonellales</taxon>
        <taxon>Veillonellaceae</taxon>
        <taxon>Anaeroglobus</taxon>
    </lineage>
</organism>
<evidence type="ECO:0000256" key="3">
    <source>
        <dbReference type="ARBA" id="ARBA00022840"/>
    </source>
</evidence>
<dbReference type="GO" id="GO:0034605">
    <property type="term" value="P:cellular response to heat"/>
    <property type="evidence" value="ECO:0007669"/>
    <property type="project" value="TreeGrafter"/>
</dbReference>
<evidence type="ECO:0000313" key="8">
    <source>
        <dbReference type="EMBL" id="EHM38429.1"/>
    </source>
</evidence>
<dbReference type="Pfam" id="PF02861">
    <property type="entry name" value="Clp_N"/>
    <property type="match status" value="1"/>
</dbReference>
<dbReference type="PROSITE" id="PS00871">
    <property type="entry name" value="CLPAB_2"/>
    <property type="match status" value="1"/>
</dbReference>
<comment type="caution">
    <text evidence="8">The sequence shown here is derived from an EMBL/GenBank/DDBJ whole genome shotgun (WGS) entry which is preliminary data.</text>
</comment>
<keyword evidence="1 5" id="KW-0677">Repeat</keyword>
<dbReference type="FunFam" id="3.40.50.300:FF:000025">
    <property type="entry name" value="ATP-dependent Clp protease subunit"/>
    <property type="match status" value="1"/>
</dbReference>
<dbReference type="HOGENOM" id="CLU_005070_4_1_9"/>
<evidence type="ECO:0000256" key="1">
    <source>
        <dbReference type="ARBA" id="ARBA00022737"/>
    </source>
</evidence>
<dbReference type="PATRIC" id="fig|861450.3.peg.1738"/>
<dbReference type="AlphaFoldDB" id="G9YJN0"/>
<accession>G9YJN0</accession>
<dbReference type="Gene3D" id="1.10.1780.10">
    <property type="entry name" value="Clp, N-terminal domain"/>
    <property type="match status" value="1"/>
</dbReference>
<dbReference type="FunFam" id="3.40.50.300:FF:000010">
    <property type="entry name" value="Chaperone clpB 1, putative"/>
    <property type="match status" value="1"/>
</dbReference>
<dbReference type="SMART" id="SM00382">
    <property type="entry name" value="AAA"/>
    <property type="match status" value="2"/>
</dbReference>
<proteinExistence type="predicted"/>
<evidence type="ECO:0000256" key="4">
    <source>
        <dbReference type="ARBA" id="ARBA00023186"/>
    </source>
</evidence>
<dbReference type="CDD" id="cd19499">
    <property type="entry name" value="RecA-like_ClpB_Hsp104-like"/>
    <property type="match status" value="1"/>
</dbReference>
<keyword evidence="3" id="KW-0067">ATP-binding</keyword>
<dbReference type="Gene3D" id="3.40.50.300">
    <property type="entry name" value="P-loop containing nucleotide triphosphate hydrolases"/>
    <property type="match status" value="2"/>
</dbReference>
<dbReference type="OrthoDB" id="9803641at2"/>
<dbReference type="CDD" id="cd00009">
    <property type="entry name" value="AAA"/>
    <property type="match status" value="1"/>
</dbReference>
<dbReference type="InterPro" id="IPR036628">
    <property type="entry name" value="Clp_N_dom_sf"/>
</dbReference>
<dbReference type="InterPro" id="IPR019489">
    <property type="entry name" value="Clp_ATPase_C"/>
</dbReference>
<evidence type="ECO:0000313" key="9">
    <source>
        <dbReference type="Proteomes" id="UP000005481"/>
    </source>
</evidence>
<gene>
    <name evidence="8" type="ORF">HMPREF0080_01883</name>
</gene>
<name>G9YJN0_9FIRM</name>
<dbReference type="PANTHER" id="PTHR11638">
    <property type="entry name" value="ATP-DEPENDENT CLP PROTEASE"/>
    <property type="match status" value="1"/>
</dbReference>
<dbReference type="InterPro" id="IPR041546">
    <property type="entry name" value="ClpA/ClpB_AAA_lid"/>
</dbReference>
<dbReference type="SMART" id="SM01086">
    <property type="entry name" value="ClpB_D2-small"/>
    <property type="match status" value="1"/>
</dbReference>
<dbReference type="InterPro" id="IPR004176">
    <property type="entry name" value="Clp_R_N"/>
</dbReference>
<evidence type="ECO:0000259" key="7">
    <source>
        <dbReference type="PROSITE" id="PS51903"/>
    </source>
</evidence>
<dbReference type="GO" id="GO:0005737">
    <property type="term" value="C:cytoplasm"/>
    <property type="evidence" value="ECO:0007669"/>
    <property type="project" value="TreeGrafter"/>
</dbReference>
<dbReference type="Pfam" id="PF00004">
    <property type="entry name" value="AAA"/>
    <property type="match status" value="1"/>
</dbReference>
<dbReference type="Pfam" id="PF17871">
    <property type="entry name" value="AAA_lid_9"/>
    <property type="match status" value="1"/>
</dbReference>
<dbReference type="Gene3D" id="4.10.860.10">
    <property type="entry name" value="UVR domain"/>
    <property type="match status" value="1"/>
</dbReference>
<keyword evidence="2" id="KW-0547">Nucleotide-binding</keyword>
<sequence length="823" mass="91818">MYNRFTDDSKQVLRYARTAAQRMAHNYVGTEHILLGLVLNEDGAAGQMLRDLGLTTANVTRALENIVGLGMTPDADLILTRKMKQAMEFAVTESKRLNRNYVGTEHILLGILQQRDSMAVQVLESMDVDPAALIERINEFNEDMPYTEGAGEGAYSPNEYAGAAAEEDSGESNLLTAYGRDLNADAANGKIDPVIGRDKEVERVIQILCRRTKNNPILLGAPGVGKTAIAEGLAQKIVDRDVPYPLADKQIFSLNLSSLVAGTKYRGEFEERIKRILEKAEKDPSVILFIDELHQLVGAGSAEGTMDAADIMKPALARGELQCIGATTTDEYKKHIEKDSALTRRFQPVRVDEPTQEDALQILRGLRSRYEDFHHVTITDRALEEAVTLSARYIADRYLPDKAIDVIDEASAKVRLREAVPTAEVKALKDELSRMNREKEALLAAENFEKCADLRDRIKEAEDKLESVCRGETENKERPVVSADDIADVVSVWSGVPVQQITETESQRLMHLEEELHKRVISQDEAVTAVARAVRRARAGLKDEKRPIGSFLFLGPSGVGKTELARTLAGRLFGSEDAMIRIDMSEFMESHAVARLIGAPPGYVGHDDGGELTDKVREKPYSVILFDEVEKANRNFFNILLQILDDGRLTDTKGRTVDFRNTVIIMTSNLGATHLRPETPTMGFAVGGDTEKTKMTAFEQAEKEIMGDVRRFFRPEFINRLDEMIIFRPLEKKDLQRIVGIMLDDLMERLSEKGVQFKRTEAATDVLVGEGTDFAYGARPLRRSIQKLVEDPIAELLLEGRLTEGKTVHVDSKDKKKLDFETI</sequence>
<keyword evidence="4" id="KW-0143">Chaperone</keyword>
<protein>
    <submittedName>
        <fullName evidence="8">Negative regulator of genetic competence ClpC/MecB</fullName>
    </submittedName>
</protein>
<keyword evidence="6" id="KW-0175">Coiled coil</keyword>
<dbReference type="SUPFAM" id="SSF81923">
    <property type="entry name" value="Double Clp-N motif"/>
    <property type="match status" value="1"/>
</dbReference>
<dbReference type="EMBL" id="AGCJ01000081">
    <property type="protein sequence ID" value="EHM38429.1"/>
    <property type="molecule type" value="Genomic_DNA"/>
</dbReference>
<evidence type="ECO:0000256" key="5">
    <source>
        <dbReference type="PROSITE-ProRule" id="PRU01251"/>
    </source>
</evidence>
<dbReference type="SUPFAM" id="SSF52540">
    <property type="entry name" value="P-loop containing nucleoside triphosphate hydrolases"/>
    <property type="match status" value="2"/>
</dbReference>
<evidence type="ECO:0000256" key="2">
    <source>
        <dbReference type="ARBA" id="ARBA00022741"/>
    </source>
</evidence>
<dbReference type="STRING" id="861450.HMPREF0080_01883"/>
<dbReference type="InterPro" id="IPR027417">
    <property type="entry name" value="P-loop_NTPase"/>
</dbReference>
<dbReference type="Gene3D" id="1.10.8.60">
    <property type="match status" value="2"/>
</dbReference>
<dbReference type="InterPro" id="IPR003959">
    <property type="entry name" value="ATPase_AAA_core"/>
</dbReference>
<reference evidence="8 9" key="1">
    <citation type="submission" date="2011-08" db="EMBL/GenBank/DDBJ databases">
        <authorList>
            <person name="Weinstock G."/>
            <person name="Sodergren E."/>
            <person name="Clifton S."/>
            <person name="Fulton L."/>
            <person name="Fulton B."/>
            <person name="Courtney L."/>
            <person name="Fronick C."/>
            <person name="Harrison M."/>
            <person name="Strong C."/>
            <person name="Farmer C."/>
            <person name="Delahaunty K."/>
            <person name="Markovic C."/>
            <person name="Hall O."/>
            <person name="Minx P."/>
            <person name="Tomlinson C."/>
            <person name="Mitreva M."/>
            <person name="Hou S."/>
            <person name="Chen J."/>
            <person name="Wollam A."/>
            <person name="Pepin K.H."/>
            <person name="Johnson M."/>
            <person name="Bhonagiri V."/>
            <person name="Zhang X."/>
            <person name="Suruliraj S."/>
            <person name="Warren W."/>
            <person name="Chinwalla A."/>
            <person name="Mardis E.R."/>
            <person name="Wilson R.K."/>
        </authorList>
    </citation>
    <scope>NUCLEOTIDE SEQUENCE [LARGE SCALE GENOMIC DNA]</scope>
    <source>
        <strain evidence="8 9">F0357</strain>
    </source>
</reference>
<dbReference type="PANTHER" id="PTHR11638:SF18">
    <property type="entry name" value="HEAT SHOCK PROTEIN 104"/>
    <property type="match status" value="1"/>
</dbReference>
<keyword evidence="9" id="KW-1185">Reference proteome</keyword>
<dbReference type="PRINTS" id="PR00300">
    <property type="entry name" value="CLPPROTEASEA"/>
</dbReference>
<feature type="coiled-coil region" evidence="6">
    <location>
        <begin position="425"/>
        <end position="471"/>
    </location>
</feature>
<dbReference type="eggNOG" id="COG0542">
    <property type="taxonomic scope" value="Bacteria"/>
</dbReference>
<dbReference type="GO" id="GO:0016887">
    <property type="term" value="F:ATP hydrolysis activity"/>
    <property type="evidence" value="ECO:0007669"/>
    <property type="project" value="InterPro"/>
</dbReference>
<dbReference type="Proteomes" id="UP000005481">
    <property type="component" value="Unassembled WGS sequence"/>
</dbReference>